<evidence type="ECO:0000313" key="2">
    <source>
        <dbReference type="Proteomes" id="UP000054266"/>
    </source>
</evidence>
<organism evidence="1 2">
    <name type="scientific">Phialophora macrospora</name>
    <dbReference type="NCBI Taxonomy" id="1851006"/>
    <lineage>
        <taxon>Eukaryota</taxon>
        <taxon>Fungi</taxon>
        <taxon>Dikarya</taxon>
        <taxon>Ascomycota</taxon>
        <taxon>Pezizomycotina</taxon>
        <taxon>Eurotiomycetes</taxon>
        <taxon>Chaetothyriomycetidae</taxon>
        <taxon>Chaetothyriales</taxon>
        <taxon>Herpotrichiellaceae</taxon>
        <taxon>Phialophora</taxon>
    </lineage>
</organism>
<sequence>MSRSKIRPSFILDAKKAMTSLLILGARFIRATSSIASHVIKGLGLADLACHQPMLSAHEPSMKKIATGASVLGPRLPLVILRSFSTYSLPSSSLHLERVQFMTWRHANCGPHCGLAGDASSTINRLGSPTHLISPLWSFDVVLLHRSNAPARLAHVSKIGNSRLVNAYKMMIPSVNSISWMDISPRFRSNNAIAMARCFFATTVSLALNSEIAATIKLKTVEVWCQLSLSAIMRRMSL</sequence>
<gene>
    <name evidence="1" type="ORF">PV04_02701</name>
</gene>
<dbReference type="AlphaFoldDB" id="A0A0D2CYZ8"/>
<dbReference type="HOGENOM" id="CLU_1165704_0_0_1"/>
<dbReference type="EMBL" id="KN846957">
    <property type="protein sequence ID" value="KIW70431.1"/>
    <property type="molecule type" value="Genomic_DNA"/>
</dbReference>
<accession>A0A0D2CYZ8</accession>
<proteinExistence type="predicted"/>
<evidence type="ECO:0000313" key="1">
    <source>
        <dbReference type="EMBL" id="KIW70431.1"/>
    </source>
</evidence>
<protein>
    <submittedName>
        <fullName evidence="1">Uncharacterized protein</fullName>
    </submittedName>
</protein>
<keyword evidence="2" id="KW-1185">Reference proteome</keyword>
<reference evidence="1 2" key="1">
    <citation type="submission" date="2015-01" db="EMBL/GenBank/DDBJ databases">
        <title>The Genome Sequence of Capronia semiimmersa CBS27337.</title>
        <authorList>
            <consortium name="The Broad Institute Genomics Platform"/>
            <person name="Cuomo C."/>
            <person name="de Hoog S."/>
            <person name="Gorbushina A."/>
            <person name="Stielow B."/>
            <person name="Teixiera M."/>
            <person name="Abouelleil A."/>
            <person name="Chapman S.B."/>
            <person name="Priest M."/>
            <person name="Young S.K."/>
            <person name="Wortman J."/>
            <person name="Nusbaum C."/>
            <person name="Birren B."/>
        </authorList>
    </citation>
    <scope>NUCLEOTIDE SEQUENCE [LARGE SCALE GENOMIC DNA]</scope>
    <source>
        <strain evidence="1 2">CBS 27337</strain>
    </source>
</reference>
<name>A0A0D2CYZ8_9EURO</name>
<dbReference type="Proteomes" id="UP000054266">
    <property type="component" value="Unassembled WGS sequence"/>
</dbReference>